<feature type="binding site" evidence="8">
    <location>
        <position position="465"/>
    </location>
    <ligand>
        <name>ATP</name>
        <dbReference type="ChEBI" id="CHEBI:30616"/>
    </ligand>
</feature>
<dbReference type="PROSITE" id="PS50862">
    <property type="entry name" value="AA_TRNA_LIGASE_II"/>
    <property type="match status" value="1"/>
</dbReference>
<keyword evidence="4 8" id="KW-0547">Nucleotide-binding</keyword>
<feature type="binding site" evidence="8">
    <location>
        <begin position="517"/>
        <end position="520"/>
    </location>
    <ligand>
        <name>ATP</name>
        <dbReference type="ChEBI" id="CHEBI:30616"/>
    </ligand>
</feature>
<dbReference type="InterPro" id="IPR047090">
    <property type="entry name" value="AspRS_core"/>
</dbReference>
<dbReference type="HAMAP" id="MF_00044">
    <property type="entry name" value="Asp_tRNA_synth_type1"/>
    <property type="match status" value="1"/>
</dbReference>
<feature type="binding site" evidence="8">
    <location>
        <position position="173"/>
    </location>
    <ligand>
        <name>L-aspartate</name>
        <dbReference type="ChEBI" id="CHEBI:29991"/>
    </ligand>
</feature>
<dbReference type="InterPro" id="IPR004365">
    <property type="entry name" value="NA-bd_OB_tRNA"/>
</dbReference>
<feature type="binding site" evidence="8">
    <location>
        <position position="472"/>
    </location>
    <ligand>
        <name>L-aspartate</name>
        <dbReference type="ChEBI" id="CHEBI:29991"/>
    </ligand>
</feature>
<keyword evidence="5 8" id="KW-0067">ATP-binding</keyword>
<name>A0A553IHR1_ACHLA</name>
<dbReference type="InterPro" id="IPR029351">
    <property type="entry name" value="GAD_dom"/>
</dbReference>
<evidence type="ECO:0000313" key="10">
    <source>
        <dbReference type="EMBL" id="TRX99741.1"/>
    </source>
</evidence>
<dbReference type="Pfam" id="PF01336">
    <property type="entry name" value="tRNA_anti-codon"/>
    <property type="match status" value="1"/>
</dbReference>
<evidence type="ECO:0000256" key="4">
    <source>
        <dbReference type="ARBA" id="ARBA00022741"/>
    </source>
</evidence>
<reference evidence="10 11" key="1">
    <citation type="submission" date="2019-07" db="EMBL/GenBank/DDBJ databases">
        <title>Genome sequence of Acholeplasma laidlawii strain with increased resistance to erythromycin.</title>
        <authorList>
            <person name="Medvedeva E.S."/>
            <person name="Baranova N.B."/>
            <person name="Siniagina M.N."/>
            <person name="Mouzykantov A."/>
            <person name="Chernova O.A."/>
            <person name="Chernov V.M."/>
        </authorList>
    </citation>
    <scope>NUCLEOTIDE SEQUENCE [LARGE SCALE GENOMIC DNA]</scope>
    <source>
        <strain evidence="10 11">PG8REry</strain>
    </source>
</reference>
<dbReference type="InterPro" id="IPR045864">
    <property type="entry name" value="aa-tRNA-synth_II/BPL/LPL"/>
</dbReference>
<comment type="subunit">
    <text evidence="2 8">Homodimer.</text>
</comment>
<dbReference type="GO" id="GO:0004815">
    <property type="term" value="F:aspartate-tRNA ligase activity"/>
    <property type="evidence" value="ECO:0007669"/>
    <property type="project" value="UniProtKB-UniRule"/>
</dbReference>
<accession>A0A553IHR1</accession>
<evidence type="ECO:0000256" key="6">
    <source>
        <dbReference type="ARBA" id="ARBA00022917"/>
    </source>
</evidence>
<comment type="subcellular location">
    <subcellularLocation>
        <location evidence="8">Cytoplasm</location>
    </subcellularLocation>
</comment>
<dbReference type="InterPro" id="IPR047089">
    <property type="entry name" value="Asp-tRNA-ligase_1_N"/>
</dbReference>
<dbReference type="EMBL" id="VKID01000001">
    <property type="protein sequence ID" value="TRX99741.1"/>
    <property type="molecule type" value="Genomic_DNA"/>
</dbReference>
<comment type="function">
    <text evidence="8">Catalyzes the attachment of L-aspartate to tRNA(Asp) in a two-step reaction: L-aspartate is first activated by ATP to form Asp-AMP and then transferred to the acceptor end of tRNA(Asp).</text>
</comment>
<dbReference type="CDD" id="cd04317">
    <property type="entry name" value="EcAspRS_like_N"/>
    <property type="match status" value="1"/>
</dbReference>
<dbReference type="InterPro" id="IPR012340">
    <property type="entry name" value="NA-bd_OB-fold"/>
</dbReference>
<comment type="caution">
    <text evidence="8">Lacks conserved residue(s) required for the propagation of feature annotation.</text>
</comment>
<protein>
    <recommendedName>
        <fullName evidence="8">Aspartate--tRNA ligase</fullName>
        <ecNumber evidence="8">6.1.1.12</ecNumber>
    </recommendedName>
    <alternativeName>
        <fullName evidence="8">Aspartyl-tRNA synthetase</fullName>
        <shortName evidence="8">AspRS</shortName>
    </alternativeName>
</protein>
<dbReference type="SUPFAM" id="SSF50249">
    <property type="entry name" value="Nucleic acid-binding proteins"/>
    <property type="match status" value="1"/>
</dbReference>
<keyword evidence="6 8" id="KW-0648">Protein biosynthesis</keyword>
<evidence type="ECO:0000313" key="11">
    <source>
        <dbReference type="Proteomes" id="UP000315938"/>
    </source>
</evidence>
<organism evidence="10 11">
    <name type="scientific">Acholeplasma laidlawii</name>
    <dbReference type="NCBI Taxonomy" id="2148"/>
    <lineage>
        <taxon>Bacteria</taxon>
        <taxon>Bacillati</taxon>
        <taxon>Mycoplasmatota</taxon>
        <taxon>Mollicutes</taxon>
        <taxon>Acholeplasmatales</taxon>
        <taxon>Acholeplasmataceae</taxon>
        <taxon>Acholeplasma</taxon>
    </lineage>
</organism>
<feature type="binding site" evidence="8">
    <location>
        <position position="433"/>
    </location>
    <ligand>
        <name>L-aspartate</name>
        <dbReference type="ChEBI" id="CHEBI:29991"/>
    </ligand>
</feature>
<dbReference type="Gene3D" id="3.30.1360.30">
    <property type="entry name" value="GAD-like domain"/>
    <property type="match status" value="1"/>
</dbReference>
<dbReference type="Pfam" id="PF02938">
    <property type="entry name" value="GAD"/>
    <property type="match status" value="1"/>
</dbReference>
<dbReference type="GO" id="GO:0003676">
    <property type="term" value="F:nucleic acid binding"/>
    <property type="evidence" value="ECO:0007669"/>
    <property type="project" value="InterPro"/>
</dbReference>
<evidence type="ECO:0000256" key="7">
    <source>
        <dbReference type="ARBA" id="ARBA00023146"/>
    </source>
</evidence>
<comment type="catalytic activity">
    <reaction evidence="8">
        <text>tRNA(Asp) + L-aspartate + ATP = L-aspartyl-tRNA(Asp) + AMP + diphosphate</text>
        <dbReference type="Rhea" id="RHEA:19649"/>
        <dbReference type="Rhea" id="RHEA-COMP:9660"/>
        <dbReference type="Rhea" id="RHEA-COMP:9678"/>
        <dbReference type="ChEBI" id="CHEBI:29991"/>
        <dbReference type="ChEBI" id="CHEBI:30616"/>
        <dbReference type="ChEBI" id="CHEBI:33019"/>
        <dbReference type="ChEBI" id="CHEBI:78442"/>
        <dbReference type="ChEBI" id="CHEBI:78516"/>
        <dbReference type="ChEBI" id="CHEBI:456215"/>
        <dbReference type="EC" id="6.1.1.12"/>
    </reaction>
</comment>
<evidence type="ECO:0000256" key="5">
    <source>
        <dbReference type="ARBA" id="ARBA00022840"/>
    </source>
</evidence>
<dbReference type="InterPro" id="IPR004115">
    <property type="entry name" value="GAD-like_sf"/>
</dbReference>
<dbReference type="PANTHER" id="PTHR22594:SF5">
    <property type="entry name" value="ASPARTATE--TRNA LIGASE, MITOCHONDRIAL"/>
    <property type="match status" value="1"/>
</dbReference>
<dbReference type="Gene3D" id="3.30.930.10">
    <property type="entry name" value="Bira Bifunctional Protein, Domain 2"/>
    <property type="match status" value="1"/>
</dbReference>
<feature type="binding site" evidence="8">
    <location>
        <begin position="219"/>
        <end position="221"/>
    </location>
    <ligand>
        <name>ATP</name>
        <dbReference type="ChEBI" id="CHEBI:30616"/>
    </ligand>
</feature>
<evidence type="ECO:0000256" key="1">
    <source>
        <dbReference type="ARBA" id="ARBA00006303"/>
    </source>
</evidence>
<dbReference type="GO" id="GO:0005737">
    <property type="term" value="C:cytoplasm"/>
    <property type="evidence" value="ECO:0007669"/>
    <property type="project" value="UniProtKB-SubCell"/>
</dbReference>
<dbReference type="SUPFAM" id="SSF55261">
    <property type="entry name" value="GAD domain-like"/>
    <property type="match status" value="1"/>
</dbReference>
<evidence type="ECO:0000256" key="8">
    <source>
        <dbReference type="HAMAP-Rule" id="MF_00044"/>
    </source>
</evidence>
<feature type="region of interest" description="Aspartate" evidence="8">
    <location>
        <begin position="197"/>
        <end position="200"/>
    </location>
</feature>
<dbReference type="InterPro" id="IPR002312">
    <property type="entry name" value="Asp/Asn-tRNA-synth_IIb"/>
</dbReference>
<dbReference type="CDD" id="cd00777">
    <property type="entry name" value="AspRS_core"/>
    <property type="match status" value="1"/>
</dbReference>
<dbReference type="InterPro" id="IPR004364">
    <property type="entry name" value="Aa-tRNA-synt_II"/>
</dbReference>
<comment type="caution">
    <text evidence="10">The sequence shown here is derived from an EMBL/GenBank/DDBJ whole genome shotgun (WGS) entry which is preliminary data.</text>
</comment>
<keyword evidence="7 8" id="KW-0030">Aminoacyl-tRNA synthetase</keyword>
<evidence type="ECO:0000256" key="2">
    <source>
        <dbReference type="ARBA" id="ARBA00011738"/>
    </source>
</evidence>
<dbReference type="EC" id="6.1.1.12" evidence="8"/>
<dbReference type="InterPro" id="IPR006195">
    <property type="entry name" value="aa-tRNA-synth_II"/>
</dbReference>
<dbReference type="SUPFAM" id="SSF55681">
    <property type="entry name" value="Class II aaRS and biotin synthetases"/>
    <property type="match status" value="1"/>
</dbReference>
<dbReference type="Gene3D" id="2.40.50.140">
    <property type="entry name" value="Nucleic acid-binding proteins"/>
    <property type="match status" value="1"/>
</dbReference>
<dbReference type="GO" id="GO:0005524">
    <property type="term" value="F:ATP binding"/>
    <property type="evidence" value="ECO:0007669"/>
    <property type="project" value="UniProtKB-UniRule"/>
</dbReference>
<feature type="binding site" evidence="8">
    <location>
        <position position="219"/>
    </location>
    <ligand>
        <name>L-aspartate</name>
        <dbReference type="ChEBI" id="CHEBI:29991"/>
    </ligand>
</feature>
<dbReference type="PRINTS" id="PR01042">
    <property type="entry name" value="TRNASYNTHASP"/>
</dbReference>
<dbReference type="PANTHER" id="PTHR22594">
    <property type="entry name" value="ASPARTYL/LYSYL-TRNA SYNTHETASE"/>
    <property type="match status" value="1"/>
</dbReference>
<dbReference type="AlphaFoldDB" id="A0A553IHR1"/>
<sequence>MMSTYSHHNNELTIKNLNETVFLKGWVSKVRNLGGLIFMDLRDQYGITQLVVRPNTALYERASQVRSEYVVEVKGIVIERESKNKFMTTGDIEIDVTELNILNTAMTTPITISEQDNISEEVRLKYRYLDLRKPTSKNYLLQRSKITQSIRNSLLNNNFLELETPYLVKTTPEGAKEFIVPSRLYHGEGYALAQSPQMFKQLYMVSGFEKYFQFARCFRDEDLRADRQLEFTQIDIEASFITQEDIMKLGEEMMSNMFKDILGKELKLPIARLTYQDAFDMYGSDKPDLRYELKIEDLTDKLSTYHVPLFESKASLRGFTLPNNALFTRKYFDKLTEIVKKNHGDTLAYVKHEGGQLSGSVSKFFDENVVADGYTLFIVPGTYEGATNACGALRKELAKDLGYIDETLESLVWIVDFPLFEYSEEDQRLYARHHPFTAPKDLEDFRNNPKDTLAKAYDLVWNGYEVGGGSMRIYNQEVQNEMFEKLGFTQEEIRNKFGFFIDALKYGTPPHGGIAFGLDRIVMLATKTDNIRDVIAFPKTQSARDIMMESPSPIDKLQLEDLGLKVIK</sequence>
<dbReference type="Pfam" id="PF00152">
    <property type="entry name" value="tRNA-synt_2"/>
    <property type="match status" value="1"/>
</dbReference>
<evidence type="ECO:0000256" key="3">
    <source>
        <dbReference type="ARBA" id="ARBA00022598"/>
    </source>
</evidence>
<dbReference type="GO" id="GO:0006422">
    <property type="term" value="P:aspartyl-tRNA aminoacylation"/>
    <property type="evidence" value="ECO:0007669"/>
    <property type="project" value="UniProtKB-UniRule"/>
</dbReference>
<feature type="binding site" evidence="8">
    <location>
        <position position="228"/>
    </location>
    <ligand>
        <name>ATP</name>
        <dbReference type="ChEBI" id="CHEBI:30616"/>
    </ligand>
</feature>
<proteinExistence type="inferred from homology"/>
<evidence type="ECO:0000259" key="9">
    <source>
        <dbReference type="PROSITE" id="PS50862"/>
    </source>
</evidence>
<dbReference type="NCBIfam" id="NF001750">
    <property type="entry name" value="PRK00476.1"/>
    <property type="match status" value="1"/>
</dbReference>
<dbReference type="NCBIfam" id="TIGR00459">
    <property type="entry name" value="aspS_bact"/>
    <property type="match status" value="1"/>
</dbReference>
<keyword evidence="8" id="KW-0963">Cytoplasm</keyword>
<feature type="domain" description="Aminoacyl-transfer RNA synthetases class-II family profile" evidence="9">
    <location>
        <begin position="143"/>
        <end position="538"/>
    </location>
</feature>
<dbReference type="InterPro" id="IPR004524">
    <property type="entry name" value="Asp-tRNA-ligase_1"/>
</dbReference>
<dbReference type="Proteomes" id="UP000315938">
    <property type="component" value="Unassembled WGS sequence"/>
</dbReference>
<comment type="similarity">
    <text evidence="1 8">Belongs to the class-II aminoacyl-tRNA synthetase family. Type 1 subfamily.</text>
</comment>
<gene>
    <name evidence="8 10" type="primary">aspS</name>
    <name evidence="10" type="ORF">FNV44_01495</name>
</gene>
<keyword evidence="3 8" id="KW-0436">Ligase</keyword>